<dbReference type="VEuPathDB" id="FungiDB:H257_09762"/>
<dbReference type="SMART" id="SM00915">
    <property type="entry name" value="Jacalin"/>
    <property type="match status" value="1"/>
</dbReference>
<protein>
    <recommendedName>
        <fullName evidence="2">Jacalin-type lectin domain-containing protein</fullName>
    </recommendedName>
</protein>
<feature type="region of interest" description="Disordered" evidence="1">
    <location>
        <begin position="210"/>
        <end position="265"/>
    </location>
</feature>
<gene>
    <name evidence="3" type="ORF">H257_09762</name>
</gene>
<name>W4GB49_APHAT</name>
<organism evidence="3">
    <name type="scientific">Aphanomyces astaci</name>
    <name type="common">Crayfish plague agent</name>
    <dbReference type="NCBI Taxonomy" id="112090"/>
    <lineage>
        <taxon>Eukaryota</taxon>
        <taxon>Sar</taxon>
        <taxon>Stramenopiles</taxon>
        <taxon>Oomycota</taxon>
        <taxon>Saprolegniomycetes</taxon>
        <taxon>Saprolegniales</taxon>
        <taxon>Verrucalvaceae</taxon>
        <taxon>Aphanomyces</taxon>
    </lineage>
</organism>
<dbReference type="RefSeq" id="XP_009834414.1">
    <property type="nucleotide sequence ID" value="XM_009836112.1"/>
</dbReference>
<evidence type="ECO:0000313" key="3">
    <source>
        <dbReference type="EMBL" id="ETV76289.1"/>
    </source>
</evidence>
<dbReference type="SUPFAM" id="SSF51101">
    <property type="entry name" value="Mannose-binding lectins"/>
    <property type="match status" value="1"/>
</dbReference>
<dbReference type="Pfam" id="PF01419">
    <property type="entry name" value="Jacalin"/>
    <property type="match status" value="1"/>
</dbReference>
<accession>W4GB49</accession>
<feature type="compositionally biased region" description="Basic and acidic residues" evidence="1">
    <location>
        <begin position="885"/>
        <end position="903"/>
    </location>
</feature>
<dbReference type="InterPro" id="IPR036404">
    <property type="entry name" value="Jacalin-like_lectin_dom_sf"/>
</dbReference>
<feature type="domain" description="Jacalin-type lectin" evidence="2">
    <location>
        <begin position="1279"/>
        <end position="1420"/>
    </location>
</feature>
<dbReference type="PROSITE" id="PS51752">
    <property type="entry name" value="JACALIN_LECTIN"/>
    <property type="match status" value="1"/>
</dbReference>
<proteinExistence type="predicted"/>
<dbReference type="Gene3D" id="2.100.10.30">
    <property type="entry name" value="Jacalin-like lectin domain"/>
    <property type="match status" value="1"/>
</dbReference>
<reference evidence="3" key="1">
    <citation type="submission" date="2013-12" db="EMBL/GenBank/DDBJ databases">
        <title>The Genome Sequence of Aphanomyces astaci APO3.</title>
        <authorList>
            <consortium name="The Broad Institute Genomics Platform"/>
            <person name="Russ C."/>
            <person name="Tyler B."/>
            <person name="van West P."/>
            <person name="Dieguez-Uribeondo J."/>
            <person name="Young S.K."/>
            <person name="Zeng Q."/>
            <person name="Gargeya S."/>
            <person name="Fitzgerald M."/>
            <person name="Abouelleil A."/>
            <person name="Alvarado L."/>
            <person name="Chapman S.B."/>
            <person name="Gainer-Dewar J."/>
            <person name="Goldberg J."/>
            <person name="Griggs A."/>
            <person name="Gujja S."/>
            <person name="Hansen M."/>
            <person name="Howarth C."/>
            <person name="Imamovic A."/>
            <person name="Ireland A."/>
            <person name="Larimer J."/>
            <person name="McCowan C."/>
            <person name="Murphy C."/>
            <person name="Pearson M."/>
            <person name="Poon T.W."/>
            <person name="Priest M."/>
            <person name="Roberts A."/>
            <person name="Saif S."/>
            <person name="Shea T."/>
            <person name="Sykes S."/>
            <person name="Wortman J."/>
            <person name="Nusbaum C."/>
            <person name="Birren B."/>
        </authorList>
    </citation>
    <scope>NUCLEOTIDE SEQUENCE [LARGE SCALE GENOMIC DNA]</scope>
    <source>
        <strain evidence="3">APO3</strain>
    </source>
</reference>
<dbReference type="EMBL" id="KI913137">
    <property type="protein sequence ID" value="ETV76289.1"/>
    <property type="molecule type" value="Genomic_DNA"/>
</dbReference>
<feature type="compositionally biased region" description="Low complexity" evidence="1">
    <location>
        <begin position="251"/>
        <end position="262"/>
    </location>
</feature>
<feature type="region of interest" description="Disordered" evidence="1">
    <location>
        <begin position="885"/>
        <end position="914"/>
    </location>
</feature>
<sequence length="1705" mass="196496">MLNMEQQRREKRQETAEKLAAEFPIPKWFDLSLPALQAGDATASAVESSTKSPMKPRVSLMNSAVQLDILRQQIQTAGPTSSVDKLQRRSTMTALHPKRSMPPPTLPRLPNGADQYGLWQIHTSPSKHAPLQKSMTSTDMLRVMQAQQQNISLKKIVDPWATVDPVTAPRSLKSHASGGSLRHLSSVYSMSRGDDSNNSLHAALEGLHPPSRRASQVSDHPSSSIALDDDILDDSLSEQDDRINQDDNNPTTMTSQLSTSSTHLVASDQNTNSMACRRQMSMQQHDIKGAALLTLGTQRRQTMTDISVFADTYLIKKIFKRWDAVEFAFSGGDLNQAQVERVLHTNGMSATAMDMERIRTEIHQYMASHWMPPADDDDDQGVEDVTTINTDTVHVHVARKDAVAAHFGPRLISYDMMRDIFYPKDPSAIATWTAELDAEKKAAAADQAERDRQLERLEQKIKQRLQTTAQGMLRVLDRFDFMHTTWANATVQAATTTQLFKLIFRQRNQKLLVHDDTADDHRSVPAVLHALLQTYSRNRGLDDMDLEDAAHVFHDVAATAIQNGARRYFDRKATFWFPERQQFFAFQLKKRVFRAWRGRAQQLHHQRMLVYRKFVAWRHHVVLAARYREMYRICFWPLYVWKRYVQFVLLSRSKSMFLRLVFHTYVQLRILRGWRRYVARKQWGRGVIQARKVARNALTVGSIVTAWHAIIQVSARLKRIWEKRGLSMHWQTKHYTIQVAMHLWRYYTILRQDIRRRKYVCFHGVLAKKNDPWDGDSSHEHVPLTRIMESHLGSKIKLKSHTHDLGIAMYIKYRKKDRQAILAMAMVFQRVAPLFLRILVMHRERRKRGRFATDLGLFRLFAGHFSTWVRYLLYRKHEDALRRASSKRLRDQTQPDASSREVTKAAPANDVKPMSKRALQWRADREWRDAGLAQAGVDAVDLAVMLETLALERLDSSRRFADREATLVGVKNAELRLQQDEESKSNGMRSQLHHCASQILHTRVRRLYETICRTFDVLQDIANRMLLKSTFRTLRLPRSDKHAAILCRRARLRNWIRLARCFGYWEQNMERFHTLKSLWHMWRTWLAFLRRRAQYESPGLSRHMKRRRMLVSKFEAYLVEQEFMLIPTVLGKKLVYNAFKAVFVRWVEWTQLTFATNAITRQFRTRSAIRRLGQVFVAWKVQLKAKYIVLPSFSAEKRPTADMERVRSSLWSLRKHLVSKRIRKVLGACDRKLKLSVCSNPTLKHLFAMHSKDIMKRLNLENRLMFVAYNERQVHHYEERLSPLMGGEIGQRFDYVDVVPFGHIRQLNVICGKSVDGIAVLVKSYNHTVEGKIHGNPFGNSSVFPLGPGELLVAIEGYATQSTILGLRFGTSQGRWSKWYGRADAGLPFLLQGGDHEEIVGLHGYAAKDSVHGLGVCFRRTTEHNVFEGLWIDHITHKFDSTHTPDDAASAPPPAATEDRINNCDRQFSYFLQMRSCDVYAAMDRSHKLALRMWRSESIPDEVKRLRIVMAVCRWFFNAQVHGLVALTDKENEGRRILQDGINIRASGEKLLAEGDAVMALVDKYREGRKQQLNLTLLGFKKIQELRHNMEVGDDKIKRGKQLIADGNTEILRGKQLLPKIPLTERMLHNIRGLYRVVQTKDSMDAMSDGIKKLLLNGQPIATDTTLVDLKEVAEANDNAAFDMGQARAEVVSSKLRETLTRVAQ</sequence>
<dbReference type="InterPro" id="IPR001229">
    <property type="entry name" value="Jacalin-like_lectin_dom"/>
</dbReference>
<feature type="compositionally biased region" description="Acidic residues" evidence="1">
    <location>
        <begin position="227"/>
        <end position="238"/>
    </location>
</feature>
<evidence type="ECO:0000256" key="1">
    <source>
        <dbReference type="SAM" id="MobiDB-lite"/>
    </source>
</evidence>
<dbReference type="GeneID" id="20811758"/>
<dbReference type="OrthoDB" id="75498at2759"/>
<evidence type="ECO:0000259" key="2">
    <source>
        <dbReference type="PROSITE" id="PS51752"/>
    </source>
</evidence>